<accession>A0A9X4RKB4</accession>
<dbReference type="Proteomes" id="UP001152872">
    <property type="component" value="Unassembled WGS sequence"/>
</dbReference>
<comment type="caution">
    <text evidence="1">The sequence shown here is derived from an EMBL/GenBank/DDBJ whole genome shotgun (WGS) entry which is preliminary data.</text>
</comment>
<evidence type="ECO:0000313" key="1">
    <source>
        <dbReference type="EMBL" id="MDG3496860.1"/>
    </source>
</evidence>
<gene>
    <name evidence="1" type="ORF">FEV09_20175</name>
</gene>
<evidence type="ECO:0000313" key="2">
    <source>
        <dbReference type="Proteomes" id="UP001152872"/>
    </source>
</evidence>
<dbReference type="RefSeq" id="WP_009629054.1">
    <property type="nucleotide sequence ID" value="NZ_VBTY01000239.1"/>
</dbReference>
<dbReference type="EMBL" id="VBTY01000239">
    <property type="protein sequence ID" value="MDG3496860.1"/>
    <property type="molecule type" value="Genomic_DNA"/>
</dbReference>
<protein>
    <submittedName>
        <fullName evidence="1">Uncharacterized protein</fullName>
    </submittedName>
</protein>
<organism evidence="1 2">
    <name type="scientific">Pseudanabaena catenata USMAC16</name>
    <dbReference type="NCBI Taxonomy" id="1855837"/>
    <lineage>
        <taxon>Bacteria</taxon>
        <taxon>Bacillati</taxon>
        <taxon>Cyanobacteriota</taxon>
        <taxon>Cyanophyceae</taxon>
        <taxon>Pseudanabaenales</taxon>
        <taxon>Pseudanabaenaceae</taxon>
        <taxon>Pseudanabaena</taxon>
    </lineage>
</organism>
<reference evidence="1" key="1">
    <citation type="submission" date="2019-05" db="EMBL/GenBank/DDBJ databases">
        <title>Whole genome sequencing of Pseudanabaena catenata USMAC16.</title>
        <authorList>
            <person name="Khan Z."/>
            <person name="Omar W.M."/>
            <person name="Convey P."/>
            <person name="Merican F."/>
            <person name="Najimudin N."/>
        </authorList>
    </citation>
    <scope>NUCLEOTIDE SEQUENCE</scope>
    <source>
        <strain evidence="1">USMAC16</strain>
    </source>
</reference>
<feature type="non-terminal residue" evidence="1">
    <location>
        <position position="96"/>
    </location>
</feature>
<keyword evidence="2" id="KW-1185">Reference proteome</keyword>
<sequence>MKRIYEESYKPVTSPQPTTLNLQARGFAPLAKQLESDDSTQIRRNLSSANISENILEKLISAPSSASSDQPIQKKPYHRLRAAYAEQMAIQAKLNI</sequence>
<proteinExistence type="predicted"/>
<name>A0A9X4RKB4_9CYAN</name>
<dbReference type="AlphaFoldDB" id="A0A9X4RKB4"/>